<dbReference type="AlphaFoldDB" id="A0A0R3PAT6"/>
<gene>
    <name evidence="1" type="ORF">ACOC_LOCUS719</name>
</gene>
<dbReference type="GO" id="GO:0003713">
    <property type="term" value="F:transcription coactivator activity"/>
    <property type="evidence" value="ECO:0007669"/>
    <property type="project" value="InterPro"/>
</dbReference>
<dbReference type="STRING" id="334426.A0A0R3PAT6"/>
<dbReference type="InterPro" id="IPR036552">
    <property type="entry name" value="CBF_bsu_sf"/>
</dbReference>
<evidence type="ECO:0000313" key="2">
    <source>
        <dbReference type="Proteomes" id="UP000267027"/>
    </source>
</evidence>
<name>A0A0R3PAT6_ANGCS</name>
<sequence length="84" mass="9751">MLASVSNPREVFRSDEFLVQLAQPTNVRFSLYEHAPLTERQEKFQEAIAQRKLALVELENYKKCSERSIKPHNAEGFCFPLLLV</sequence>
<dbReference type="OrthoDB" id="5789213at2759"/>
<protein>
    <submittedName>
        <fullName evidence="3">TPX2 domain-containing protein</fullName>
    </submittedName>
</protein>
<organism evidence="3">
    <name type="scientific">Angiostrongylus costaricensis</name>
    <name type="common">Nematode worm</name>
    <dbReference type="NCBI Taxonomy" id="334426"/>
    <lineage>
        <taxon>Eukaryota</taxon>
        <taxon>Metazoa</taxon>
        <taxon>Ecdysozoa</taxon>
        <taxon>Nematoda</taxon>
        <taxon>Chromadorea</taxon>
        <taxon>Rhabditida</taxon>
        <taxon>Rhabditina</taxon>
        <taxon>Rhabditomorpha</taxon>
        <taxon>Strongyloidea</taxon>
        <taxon>Metastrongylidae</taxon>
        <taxon>Angiostrongylus</taxon>
    </lineage>
</organism>
<dbReference type="InterPro" id="IPR003417">
    <property type="entry name" value="CBF_beta"/>
</dbReference>
<dbReference type="SUPFAM" id="SSF50723">
    <property type="entry name" value="Core binding factor beta, CBF"/>
    <property type="match status" value="1"/>
</dbReference>
<dbReference type="Proteomes" id="UP000267027">
    <property type="component" value="Unassembled WGS sequence"/>
</dbReference>
<dbReference type="Gene3D" id="2.40.250.10">
    <property type="entry name" value="Core binding factor, beta subunit"/>
    <property type="match status" value="1"/>
</dbReference>
<dbReference type="WBParaSite" id="ACOC_0000071801-mRNA-1">
    <property type="protein sequence ID" value="ACOC_0000071801-mRNA-1"/>
    <property type="gene ID" value="ACOC_0000071801"/>
</dbReference>
<proteinExistence type="predicted"/>
<reference evidence="1 2" key="2">
    <citation type="submission" date="2018-11" db="EMBL/GenBank/DDBJ databases">
        <authorList>
            <consortium name="Pathogen Informatics"/>
        </authorList>
    </citation>
    <scope>NUCLEOTIDE SEQUENCE [LARGE SCALE GENOMIC DNA]</scope>
    <source>
        <strain evidence="1 2">Costa Rica</strain>
    </source>
</reference>
<dbReference type="GO" id="GO:0005634">
    <property type="term" value="C:nucleus"/>
    <property type="evidence" value="ECO:0007669"/>
    <property type="project" value="InterPro"/>
</dbReference>
<dbReference type="EMBL" id="UYYA01000083">
    <property type="protein sequence ID" value="VDM52304.1"/>
    <property type="molecule type" value="Genomic_DNA"/>
</dbReference>
<evidence type="ECO:0000313" key="1">
    <source>
        <dbReference type="EMBL" id="VDM52304.1"/>
    </source>
</evidence>
<dbReference type="Pfam" id="PF02312">
    <property type="entry name" value="CBF_beta"/>
    <property type="match status" value="1"/>
</dbReference>
<evidence type="ECO:0000313" key="3">
    <source>
        <dbReference type="WBParaSite" id="ACOC_0000071801-mRNA-1"/>
    </source>
</evidence>
<keyword evidence="2" id="KW-1185">Reference proteome</keyword>
<accession>A0A0R3PAT6</accession>
<reference evidence="3" key="1">
    <citation type="submission" date="2017-02" db="UniProtKB">
        <authorList>
            <consortium name="WormBaseParasite"/>
        </authorList>
    </citation>
    <scope>IDENTIFICATION</scope>
</reference>